<gene>
    <name evidence="1" type="ORF">CCAP1982_LOCUS3807</name>
</gene>
<name>A0A811UCS4_CERCA</name>
<sequence length="177" mass="20037">MLCPRTGSHTTIPNQDANVWRRIKRSNVSLHVAHCKFLPQIAAKIDRSIDRSIGRFFQLVDVCPPTTCKCALSSWRLYDQAHKWQVDQAIGQLSREAVDDGLWRCQSQSFNAATDMLILLQCACGRDEDAMRPRLWGCVACENCLKPVQDAQSGNQCICRKVISFKPTEVAQKMTLR</sequence>
<comment type="caution">
    <text evidence="1">The sequence shown here is derived from an EMBL/GenBank/DDBJ whole genome shotgun (WGS) entry which is preliminary data.</text>
</comment>
<reference evidence="1" key="1">
    <citation type="submission" date="2020-11" db="EMBL/GenBank/DDBJ databases">
        <authorList>
            <person name="Whitehead M."/>
        </authorList>
    </citation>
    <scope>NUCLEOTIDE SEQUENCE</scope>
    <source>
        <strain evidence="1">EGII</strain>
    </source>
</reference>
<protein>
    <submittedName>
        <fullName evidence="1">(Mediterranean fruit fly) hypothetical protein</fullName>
    </submittedName>
</protein>
<dbReference type="Proteomes" id="UP000606786">
    <property type="component" value="Unassembled WGS sequence"/>
</dbReference>
<dbReference type="EMBL" id="CAJHJT010000001">
    <property type="protein sequence ID" value="CAD6995083.1"/>
    <property type="molecule type" value="Genomic_DNA"/>
</dbReference>
<accession>A0A811UCS4</accession>
<evidence type="ECO:0000313" key="2">
    <source>
        <dbReference type="Proteomes" id="UP000606786"/>
    </source>
</evidence>
<evidence type="ECO:0000313" key="1">
    <source>
        <dbReference type="EMBL" id="CAD6995083.1"/>
    </source>
</evidence>
<dbReference type="AlphaFoldDB" id="A0A811UCS4"/>
<feature type="non-terminal residue" evidence="1">
    <location>
        <position position="177"/>
    </location>
</feature>
<keyword evidence="2" id="KW-1185">Reference proteome</keyword>
<proteinExistence type="predicted"/>
<organism evidence="1 2">
    <name type="scientific">Ceratitis capitata</name>
    <name type="common">Mediterranean fruit fly</name>
    <name type="synonym">Tephritis capitata</name>
    <dbReference type="NCBI Taxonomy" id="7213"/>
    <lineage>
        <taxon>Eukaryota</taxon>
        <taxon>Metazoa</taxon>
        <taxon>Ecdysozoa</taxon>
        <taxon>Arthropoda</taxon>
        <taxon>Hexapoda</taxon>
        <taxon>Insecta</taxon>
        <taxon>Pterygota</taxon>
        <taxon>Neoptera</taxon>
        <taxon>Endopterygota</taxon>
        <taxon>Diptera</taxon>
        <taxon>Brachycera</taxon>
        <taxon>Muscomorpha</taxon>
        <taxon>Tephritoidea</taxon>
        <taxon>Tephritidae</taxon>
        <taxon>Ceratitis</taxon>
        <taxon>Ceratitis</taxon>
    </lineage>
</organism>